<reference evidence="1 2" key="1">
    <citation type="submission" date="2024-04" db="EMBL/GenBank/DDBJ databases">
        <authorList>
            <person name="Rising A."/>
            <person name="Reimegard J."/>
            <person name="Sonavane S."/>
            <person name="Akerstrom W."/>
            <person name="Nylinder S."/>
            <person name="Hedman E."/>
            <person name="Kallberg Y."/>
        </authorList>
    </citation>
    <scope>NUCLEOTIDE SEQUENCE [LARGE SCALE GENOMIC DNA]</scope>
</reference>
<accession>A0AAV2ASK8</accession>
<organism evidence="1 2">
    <name type="scientific">Larinioides sclopetarius</name>
    <dbReference type="NCBI Taxonomy" id="280406"/>
    <lineage>
        <taxon>Eukaryota</taxon>
        <taxon>Metazoa</taxon>
        <taxon>Ecdysozoa</taxon>
        <taxon>Arthropoda</taxon>
        <taxon>Chelicerata</taxon>
        <taxon>Arachnida</taxon>
        <taxon>Araneae</taxon>
        <taxon>Araneomorphae</taxon>
        <taxon>Entelegynae</taxon>
        <taxon>Araneoidea</taxon>
        <taxon>Araneidae</taxon>
        <taxon>Larinioides</taxon>
    </lineage>
</organism>
<dbReference type="EMBL" id="CAXIEN010000201">
    <property type="protein sequence ID" value="CAL1286304.1"/>
    <property type="molecule type" value="Genomic_DNA"/>
</dbReference>
<proteinExistence type="predicted"/>
<dbReference type="AlphaFoldDB" id="A0AAV2ASK8"/>
<gene>
    <name evidence="1" type="ORF">LARSCL_LOCUS14172</name>
</gene>
<evidence type="ECO:0000313" key="2">
    <source>
        <dbReference type="Proteomes" id="UP001497382"/>
    </source>
</evidence>
<sequence>MSSKFLHSVRMCEKPCQNRIFTLVNQNM</sequence>
<protein>
    <submittedName>
        <fullName evidence="1">Uncharacterized protein</fullName>
    </submittedName>
</protein>
<keyword evidence="2" id="KW-1185">Reference proteome</keyword>
<evidence type="ECO:0000313" key="1">
    <source>
        <dbReference type="EMBL" id="CAL1286304.1"/>
    </source>
</evidence>
<dbReference type="Proteomes" id="UP001497382">
    <property type="component" value="Unassembled WGS sequence"/>
</dbReference>
<comment type="caution">
    <text evidence="1">The sequence shown here is derived from an EMBL/GenBank/DDBJ whole genome shotgun (WGS) entry which is preliminary data.</text>
</comment>
<name>A0AAV2ASK8_9ARAC</name>